<keyword evidence="5" id="KW-1185">Reference proteome</keyword>
<dbReference type="CDD" id="cd10206">
    <property type="entry name" value="ASKHA_NBD_Arp8-like"/>
    <property type="match status" value="1"/>
</dbReference>
<dbReference type="InterPro" id="IPR052736">
    <property type="entry name" value="Stf3_sulfotransferase"/>
</dbReference>
<sequence length="1003" mass="115688">MIVVIQPGSTYLRIGRSSDHSPLMIHHCIARRHKKVSQKKEYFNYYRESVTDKENTLQDKERGIAYAESLLASKYMSNNSYRQPTSIKKHTSANQNEEVCEISSQKSSLTDSCFDKEPEYIVGSEALLLSPDAPYNIHWPVKCGRLNLHSKVNGGITGVQSDLTDIWKWVLENPMKLTPEERRKSRVVVVVPDIFERIYISTIVGILLDQLEFTEVFLHQEAVCSALGVGVISACVIDMGDQKTSITCVDDGIALRNSRLTLEVGGSDISLIWHWLLRKLGLPWDQFDWRRYDHFLQLQSWKEQFCTLDLDDHGSHLQHLHLNLPNTRLKKFHLLMGDERLLAPMAVFSPSLFSKSSHNIRIPSKLPSNCSDDPFDDVFVQQSQIRGPGAGSENTKKAKKKMNTEEDLVETHHADDEDSCDVVDTQSVHSFEVGNSNLAAVSMPVAMSGQSGPGRPPKPKITDDYDPITLTDFPSLPQAIALCIGKCETEELRRKMWSNIVLVGGGLLFPGASNFLQQSLWPLLPAHLQLQPDSLEVLSHPKDVDARLVAWKAATVLCCLDSAQELWISRTEWQDFGTRIIRERVPFVWSLKKNPGTKFVKFETEKHIKHGKLFTVNYDNILKSCNAAEQFETYDPIMMEGLDKCLPALADNNDLRPMGRILHCYRIQAALKSRASIRKYLSLNPEINSEPVNRPVFIIGLPRTGTTHLFNLLSQDRRFKAPLTWEMNFPVPPPLGNESSQDSRVKATKSMFETLVKIYPSIKYTHDLQALSPEEDVWILERCGIFSEFEYYFNNTEEYSNWYKYMDEAKMIARYHYYKQELQCIGKNYDMKQRHWLIKCRLHLFWLRSLLKVFPDAVLVWTHRPLQKCVPSYCSLEYIFSEVQQIDLPNMEAYRKRVCKHLSDLANEGKNKLEKELGKKASPFYDIQFNDLCRNPQRVLEDFYNYLGWDISKELQKKFDSYLQNNPKDKHGVHNYSMQEFGIDEKMLTEEFSNYMDYHKKLF</sequence>
<evidence type="ECO:0000313" key="5">
    <source>
        <dbReference type="Proteomes" id="UP000549394"/>
    </source>
</evidence>
<proteinExistence type="inferred from homology"/>
<dbReference type="OrthoDB" id="5572108at2759"/>
<reference evidence="4 5" key="1">
    <citation type="submission" date="2020-08" db="EMBL/GenBank/DDBJ databases">
        <authorList>
            <person name="Hejnol A."/>
        </authorList>
    </citation>
    <scope>NUCLEOTIDE SEQUENCE [LARGE SCALE GENOMIC DNA]</scope>
</reference>
<dbReference type="Proteomes" id="UP000549394">
    <property type="component" value="Unassembled WGS sequence"/>
</dbReference>
<comment type="similarity">
    <text evidence="2">Belongs to the actin family.</text>
</comment>
<dbReference type="EMBL" id="CAJFCJ010000006">
    <property type="protein sequence ID" value="CAD5115283.1"/>
    <property type="molecule type" value="Genomic_DNA"/>
</dbReference>
<dbReference type="Gene3D" id="3.30.420.40">
    <property type="match status" value="2"/>
</dbReference>
<dbReference type="InterPro" id="IPR027417">
    <property type="entry name" value="P-loop_NTPase"/>
</dbReference>
<dbReference type="Pfam" id="PF13469">
    <property type="entry name" value="Sulfotransfer_3"/>
    <property type="match status" value="1"/>
</dbReference>
<dbReference type="Gene3D" id="3.40.50.300">
    <property type="entry name" value="P-loop containing nucleotide triphosphate hydrolases"/>
    <property type="match status" value="1"/>
</dbReference>
<dbReference type="PANTHER" id="PTHR36451:SF1">
    <property type="entry name" value="OMEGA-HYDROXY-BETA-DIHYDROMENAQUINONE-9 SULFOTRANSFERASE STF3"/>
    <property type="match status" value="1"/>
</dbReference>
<dbReference type="PANTHER" id="PTHR36451">
    <property type="entry name" value="PAPS-DEPENDENT SULFOTRANSFERASE STF3"/>
    <property type="match status" value="1"/>
</dbReference>
<evidence type="ECO:0000313" key="4">
    <source>
        <dbReference type="EMBL" id="CAD5115283.1"/>
    </source>
</evidence>
<accession>A0A7I8VGH2</accession>
<dbReference type="Pfam" id="PF00022">
    <property type="entry name" value="Actin"/>
    <property type="match status" value="2"/>
</dbReference>
<evidence type="ECO:0000256" key="3">
    <source>
        <dbReference type="SAM" id="MobiDB-lite"/>
    </source>
</evidence>
<dbReference type="InterPro" id="IPR004000">
    <property type="entry name" value="Actin"/>
</dbReference>
<dbReference type="Gene3D" id="3.90.640.10">
    <property type="entry name" value="Actin, Chain A, domain 4"/>
    <property type="match status" value="1"/>
</dbReference>
<evidence type="ECO:0000256" key="1">
    <source>
        <dbReference type="ARBA" id="ARBA00003520"/>
    </source>
</evidence>
<feature type="region of interest" description="Disordered" evidence="3">
    <location>
        <begin position="384"/>
        <end position="404"/>
    </location>
</feature>
<dbReference type="InterPro" id="IPR043129">
    <property type="entry name" value="ATPase_NBD"/>
</dbReference>
<organism evidence="4 5">
    <name type="scientific">Dimorphilus gyrociliatus</name>
    <dbReference type="NCBI Taxonomy" id="2664684"/>
    <lineage>
        <taxon>Eukaryota</taxon>
        <taxon>Metazoa</taxon>
        <taxon>Spiralia</taxon>
        <taxon>Lophotrochozoa</taxon>
        <taxon>Annelida</taxon>
        <taxon>Polychaeta</taxon>
        <taxon>Polychaeta incertae sedis</taxon>
        <taxon>Dinophilidae</taxon>
        <taxon>Dimorphilus</taxon>
    </lineage>
</organism>
<evidence type="ECO:0000256" key="2">
    <source>
        <dbReference type="RuleBase" id="RU000487"/>
    </source>
</evidence>
<protein>
    <submittedName>
        <fullName evidence="4">DgyrCDS4276</fullName>
    </submittedName>
</protein>
<dbReference type="SUPFAM" id="SSF53067">
    <property type="entry name" value="Actin-like ATPase domain"/>
    <property type="match status" value="2"/>
</dbReference>
<comment type="function">
    <text evidence="1">Actins are highly conserved proteins that are involved in various types of cell motility and are ubiquitously expressed in all eukaryotic cells.</text>
</comment>
<comment type="caution">
    <text evidence="4">The sequence shown here is derived from an EMBL/GenBank/DDBJ whole genome shotgun (WGS) entry which is preliminary data.</text>
</comment>
<name>A0A7I8VGH2_9ANNE</name>
<dbReference type="SMART" id="SM00268">
    <property type="entry name" value="ACTIN"/>
    <property type="match status" value="1"/>
</dbReference>
<gene>
    <name evidence="4" type="ORF">DGYR_LOCUS4036</name>
</gene>
<dbReference type="AlphaFoldDB" id="A0A7I8VGH2"/>
<dbReference type="SUPFAM" id="SSF52540">
    <property type="entry name" value="P-loop containing nucleoside triphosphate hydrolases"/>
    <property type="match status" value="1"/>
</dbReference>